<keyword evidence="9 10" id="KW-1015">Disulfide bond</keyword>
<dbReference type="InterPro" id="IPR004217">
    <property type="entry name" value="Tim10-like"/>
</dbReference>
<evidence type="ECO:0000313" key="12">
    <source>
        <dbReference type="EMBL" id="KAG2201963.1"/>
    </source>
</evidence>
<evidence type="ECO:0000256" key="6">
    <source>
        <dbReference type="ARBA" id="ARBA00022927"/>
    </source>
</evidence>
<dbReference type="AlphaFoldDB" id="A0A8H7R0F6"/>
<keyword evidence="8 10" id="KW-0496">Mitochondrion</keyword>
<evidence type="ECO:0000256" key="3">
    <source>
        <dbReference type="ARBA" id="ARBA00022723"/>
    </source>
</evidence>
<keyword evidence="6 10" id="KW-0653">Protein transport</keyword>
<dbReference type="Pfam" id="PF02953">
    <property type="entry name" value="zf-Tim10_DDP"/>
    <property type="match status" value="1"/>
</dbReference>
<dbReference type="InterPro" id="IPR035427">
    <property type="entry name" value="Tim10-like_dom_sf"/>
</dbReference>
<evidence type="ECO:0000259" key="11">
    <source>
        <dbReference type="Pfam" id="PF02953"/>
    </source>
</evidence>
<evidence type="ECO:0000256" key="2">
    <source>
        <dbReference type="ARBA" id="ARBA00022448"/>
    </source>
</evidence>
<keyword evidence="7 10" id="KW-0811">Translocation</keyword>
<keyword evidence="5" id="KW-0862">Zinc</keyword>
<keyword evidence="4 10" id="KW-0999">Mitochondrion inner membrane</keyword>
<dbReference type="EMBL" id="JAEPRD010000066">
    <property type="protein sequence ID" value="KAG2201963.1"/>
    <property type="molecule type" value="Genomic_DNA"/>
</dbReference>
<comment type="similarity">
    <text evidence="1 10">Belongs to the small Tim family.</text>
</comment>
<dbReference type="PANTHER" id="PTHR11038:SF16">
    <property type="entry name" value="MITOCHONDRIAL IMPORT INNER MEMBRANE TRANSLOCASE SUBUNIT TIM10"/>
    <property type="match status" value="1"/>
</dbReference>
<evidence type="ECO:0000256" key="8">
    <source>
        <dbReference type="ARBA" id="ARBA00023128"/>
    </source>
</evidence>
<comment type="domain">
    <text evidence="10">The twin CX3C motif contains 4 conserved Cys residues that form 2 disulfide bonds in the mitochondrial intermembrane space.</text>
</comment>
<reference evidence="12" key="1">
    <citation type="submission" date="2020-12" db="EMBL/GenBank/DDBJ databases">
        <title>Metabolic potential, ecology and presence of endohyphal bacteria is reflected in genomic diversity of Mucoromycotina.</title>
        <authorList>
            <person name="Muszewska A."/>
            <person name="Okrasinska A."/>
            <person name="Steczkiewicz K."/>
            <person name="Drgas O."/>
            <person name="Orlowska M."/>
            <person name="Perlinska-Lenart U."/>
            <person name="Aleksandrzak-Piekarczyk T."/>
            <person name="Szatraj K."/>
            <person name="Zielenkiewicz U."/>
            <person name="Pilsyk S."/>
            <person name="Malc E."/>
            <person name="Mieczkowski P."/>
            <person name="Kruszewska J.S."/>
            <person name="Biernat P."/>
            <person name="Pawlowska J."/>
        </authorList>
    </citation>
    <scope>NUCLEOTIDE SEQUENCE</scope>
    <source>
        <strain evidence="12">WA0000017839</strain>
    </source>
</reference>
<comment type="function">
    <text evidence="10">Mitochondrial intermembrane chaperone that participates in the import and insertion of some multi-pass transmembrane proteins into the mitochondrial inner membrane. Also required for the transfer of beta-barrel precursors from the TOM complex to the sorting and assembly machinery (SAM complex) of the outer membrane. Acts as a chaperone-like protein that protects the hydrophobic precursors from aggregation and guide them through the mitochondrial intermembrane space.</text>
</comment>
<comment type="subunit">
    <text evidence="10">Heterohexamer.</text>
</comment>
<dbReference type="GO" id="GO:0045039">
    <property type="term" value="P:protein insertion into mitochondrial inner membrane"/>
    <property type="evidence" value="ECO:0007669"/>
    <property type="project" value="TreeGrafter"/>
</dbReference>
<keyword evidence="2 10" id="KW-0813">Transport</keyword>
<evidence type="ECO:0000256" key="9">
    <source>
        <dbReference type="ARBA" id="ARBA00023157"/>
    </source>
</evidence>
<dbReference type="GO" id="GO:0005743">
    <property type="term" value="C:mitochondrial inner membrane"/>
    <property type="evidence" value="ECO:0007669"/>
    <property type="project" value="UniProtKB-SubCell"/>
</dbReference>
<organism evidence="12 13">
    <name type="scientific">Mucor saturninus</name>
    <dbReference type="NCBI Taxonomy" id="64648"/>
    <lineage>
        <taxon>Eukaryota</taxon>
        <taxon>Fungi</taxon>
        <taxon>Fungi incertae sedis</taxon>
        <taxon>Mucoromycota</taxon>
        <taxon>Mucoromycotina</taxon>
        <taxon>Mucoromycetes</taxon>
        <taxon>Mucorales</taxon>
        <taxon>Mucorineae</taxon>
        <taxon>Mucoraceae</taxon>
        <taxon>Mucor</taxon>
    </lineage>
</organism>
<accession>A0A8H7R0F6</accession>
<comment type="subcellular location">
    <subcellularLocation>
        <location evidence="10">Mitochondrion inner membrane</location>
        <topology evidence="10">Peripheral membrane protein</topology>
        <orientation evidence="10">Intermembrane side</orientation>
    </subcellularLocation>
</comment>
<dbReference type="PANTHER" id="PTHR11038">
    <property type="entry name" value="MITOCHONDRIAL IMPORT INNER MEMBRANE TRANSLOCASE SUBUNIT TIM10"/>
    <property type="match status" value="1"/>
</dbReference>
<keyword evidence="10" id="KW-0143">Chaperone</keyword>
<dbReference type="SUPFAM" id="SSF144122">
    <property type="entry name" value="Tim10-like"/>
    <property type="match status" value="1"/>
</dbReference>
<evidence type="ECO:0000256" key="1">
    <source>
        <dbReference type="ARBA" id="ARBA00006720"/>
    </source>
</evidence>
<evidence type="ECO:0000256" key="10">
    <source>
        <dbReference type="RuleBase" id="RU367043"/>
    </source>
</evidence>
<sequence>MSYFGGGSQQSQTINPQNIALAEQELEMVTDLFNRIVDSCHEKCIKLDNGQGDLSQQDALCIDNCVAKFFETNSKVGEKMQNMSQQ</sequence>
<dbReference type="Gene3D" id="1.10.287.810">
    <property type="entry name" value="Mitochondrial import inner membrane translocase subunit tim13 like domains"/>
    <property type="match status" value="1"/>
</dbReference>
<evidence type="ECO:0000256" key="7">
    <source>
        <dbReference type="ARBA" id="ARBA00023010"/>
    </source>
</evidence>
<keyword evidence="13" id="KW-1185">Reference proteome</keyword>
<evidence type="ECO:0000256" key="4">
    <source>
        <dbReference type="ARBA" id="ARBA00022792"/>
    </source>
</evidence>
<dbReference type="GO" id="GO:0015031">
    <property type="term" value="P:protein transport"/>
    <property type="evidence" value="ECO:0007669"/>
    <property type="project" value="UniProtKB-KW"/>
</dbReference>
<dbReference type="OrthoDB" id="274922at2759"/>
<evidence type="ECO:0000256" key="5">
    <source>
        <dbReference type="ARBA" id="ARBA00022833"/>
    </source>
</evidence>
<comment type="caution">
    <text evidence="12">The sequence shown here is derived from an EMBL/GenBank/DDBJ whole genome shotgun (WGS) entry which is preliminary data.</text>
</comment>
<feature type="domain" description="Tim10-like" evidence="11">
    <location>
        <begin position="20"/>
        <end position="82"/>
    </location>
</feature>
<name>A0A8H7R0F6_9FUNG</name>
<evidence type="ECO:0000313" key="13">
    <source>
        <dbReference type="Proteomes" id="UP000603453"/>
    </source>
</evidence>
<dbReference type="GO" id="GO:0046872">
    <property type="term" value="F:metal ion binding"/>
    <property type="evidence" value="ECO:0007669"/>
    <property type="project" value="UniProtKB-KW"/>
</dbReference>
<keyword evidence="4 10" id="KW-0472">Membrane</keyword>
<dbReference type="Proteomes" id="UP000603453">
    <property type="component" value="Unassembled WGS sequence"/>
</dbReference>
<protein>
    <recommendedName>
        <fullName evidence="10">Mitochondrial import inner membrane translocase subunit</fullName>
    </recommendedName>
</protein>
<keyword evidence="3" id="KW-0479">Metal-binding</keyword>
<gene>
    <name evidence="12" type="ORF">INT47_000502</name>
</gene>
<proteinExistence type="inferred from homology"/>